<evidence type="ECO:0000313" key="2">
    <source>
        <dbReference type="EMBL" id="RST57740.1"/>
    </source>
</evidence>
<dbReference type="RefSeq" id="WP_120118110.1">
    <property type="nucleotide sequence ID" value="NZ_BORI01000024.1"/>
</dbReference>
<dbReference type="OrthoDB" id="1653819at2"/>
<sequence>MSLPVQFYTLLAMIGMGSLFGATLDTYQRFLKRGKRKRWIVFLNDLLFWFIQGILIFYVLFLVNSGEVRFYLFLALLCGFSAYQALFKQIYLKLLESLIQLVRAIARFIYRTAYLLVYKPFKGLYLLIIAIILYVYGLLLSLVKIVWIMVKWLVKTVFKPFVWMLNKVIPESVKLFVAQLRKTIAGYLKGSKNIIIKALNFFRKKR</sequence>
<evidence type="ECO:0000313" key="3">
    <source>
        <dbReference type="Proteomes" id="UP000287296"/>
    </source>
</evidence>
<keyword evidence="1" id="KW-0472">Membrane</keyword>
<feature type="transmembrane region" description="Helical" evidence="1">
    <location>
        <begin position="39"/>
        <end position="62"/>
    </location>
</feature>
<accession>A0A429X303</accession>
<feature type="transmembrane region" description="Helical" evidence="1">
    <location>
        <begin position="68"/>
        <end position="86"/>
    </location>
</feature>
<organism evidence="2 3">
    <name type="scientific">Siminovitchia terrae</name>
    <name type="common">Bacillus terrae</name>
    <dbReference type="NCBI Taxonomy" id="1914933"/>
    <lineage>
        <taxon>Bacteria</taxon>
        <taxon>Bacillati</taxon>
        <taxon>Bacillota</taxon>
        <taxon>Bacilli</taxon>
        <taxon>Bacillales</taxon>
        <taxon>Bacillaceae</taxon>
        <taxon>Siminovitchia</taxon>
    </lineage>
</organism>
<dbReference type="Proteomes" id="UP000287296">
    <property type="component" value="Unassembled WGS sequence"/>
</dbReference>
<proteinExistence type="predicted"/>
<evidence type="ECO:0000256" key="1">
    <source>
        <dbReference type="SAM" id="Phobius"/>
    </source>
</evidence>
<dbReference type="InterPro" id="IPR019074">
    <property type="entry name" value="YabQ"/>
</dbReference>
<reference evidence="2 3" key="1">
    <citation type="submission" date="2018-12" db="EMBL/GenBank/DDBJ databases">
        <authorList>
            <person name="Sun L."/>
            <person name="Chen Z."/>
        </authorList>
    </citation>
    <scope>NUCLEOTIDE SEQUENCE [LARGE SCALE GENOMIC DNA]</scope>
    <source>
        <strain evidence="2 3">LMG 29736</strain>
    </source>
</reference>
<protein>
    <submittedName>
        <fullName evidence="2">Spore cortex biosynthesis protein YabQ</fullName>
    </submittedName>
</protein>
<dbReference type="NCBIfam" id="TIGR02893">
    <property type="entry name" value="spore_yabQ"/>
    <property type="match status" value="1"/>
</dbReference>
<gene>
    <name evidence="2" type="primary">yabQ</name>
    <name evidence="2" type="ORF">D5F11_021210</name>
</gene>
<dbReference type="AlphaFoldDB" id="A0A429X303"/>
<name>A0A429X303_SIMTE</name>
<dbReference type="Pfam" id="PF09578">
    <property type="entry name" value="Spore_YabQ"/>
    <property type="match status" value="1"/>
</dbReference>
<dbReference type="EMBL" id="QYTW02000029">
    <property type="protein sequence ID" value="RST57740.1"/>
    <property type="molecule type" value="Genomic_DNA"/>
</dbReference>
<feature type="transmembrane region" description="Helical" evidence="1">
    <location>
        <begin position="124"/>
        <end position="150"/>
    </location>
</feature>
<comment type="caution">
    <text evidence="2">The sequence shown here is derived from an EMBL/GenBank/DDBJ whole genome shotgun (WGS) entry which is preliminary data.</text>
</comment>
<keyword evidence="1" id="KW-0812">Transmembrane</keyword>
<keyword evidence="1" id="KW-1133">Transmembrane helix</keyword>
<feature type="transmembrane region" description="Helical" evidence="1">
    <location>
        <begin position="6"/>
        <end position="27"/>
    </location>
</feature>